<reference evidence="2" key="1">
    <citation type="journal article" date="2019" name="Science">
        <title>Mutation of a bHLH transcription factor allowed almond domestication.</title>
        <authorList>
            <person name="Sanchez-Perez R."/>
            <person name="Pavan S."/>
            <person name="Mazzeo R."/>
            <person name="Moldovan C."/>
            <person name="Aiese Cigliano R."/>
            <person name="Del Cueto J."/>
            <person name="Ricciardi F."/>
            <person name="Lotti C."/>
            <person name="Ricciardi L."/>
            <person name="Dicenta F."/>
            <person name="Lopez-Marques R.L."/>
            <person name="Lindberg Moller B."/>
        </authorList>
    </citation>
    <scope>NUCLEOTIDE SEQUENCE</scope>
</reference>
<name>A0A4Y1RGX9_PRUDU</name>
<accession>A0A4Y1RGX9</accession>
<proteinExistence type="predicted"/>
<dbReference type="InterPro" id="IPR006867">
    <property type="entry name" value="DUF632"/>
</dbReference>
<dbReference type="EMBL" id="AP019301">
    <property type="protein sequence ID" value="BBH03579.1"/>
    <property type="molecule type" value="Genomic_DNA"/>
</dbReference>
<evidence type="ECO:0000259" key="1">
    <source>
        <dbReference type="Pfam" id="PF04782"/>
    </source>
</evidence>
<dbReference type="AlphaFoldDB" id="A0A4Y1RGX9"/>
<evidence type="ECO:0000313" key="2">
    <source>
        <dbReference type="EMBL" id="BBH03579.1"/>
    </source>
</evidence>
<sequence length="234" mass="27560">MGLLPTFCRLMRNWKIMSVSHETQKRIMSELKFLNWSSYGKFSNESHQLATQKLEAELQNWRACIAEYVSSQMSYIEALHGWLPKFVTPETESYTGAWFSLRPSKVNMILSLEICHNWLVCLDKLPDKDVTCAMKSFGKDVQALMVQQGKEHQQKRKVDGLARKYPRKFFEKEMKLHAQNGLTKMDNELRGDGETSYQHEGHTKYYCEWISEGEILRIDSYGWLLYQQRQDIQQ</sequence>
<gene>
    <name evidence="2" type="ORF">Prudu_014496</name>
</gene>
<dbReference type="Pfam" id="PF04782">
    <property type="entry name" value="DUF632"/>
    <property type="match status" value="1"/>
</dbReference>
<dbReference type="PANTHER" id="PTHR21450">
    <property type="entry name" value="PROTEIN ALTERED PHOSPHATE STARVATION RESPONSE 1"/>
    <property type="match status" value="1"/>
</dbReference>
<protein>
    <recommendedName>
        <fullName evidence="1">DUF632 domain-containing protein</fullName>
    </recommendedName>
</protein>
<feature type="domain" description="DUF632" evidence="1">
    <location>
        <begin position="8"/>
        <end position="142"/>
    </location>
</feature>
<dbReference type="PANTHER" id="PTHR21450:SF17">
    <property type="entry name" value="OS09G0542500 PROTEIN"/>
    <property type="match status" value="1"/>
</dbReference>
<organism evidence="2">
    <name type="scientific">Prunus dulcis</name>
    <name type="common">Almond</name>
    <name type="synonym">Amygdalus dulcis</name>
    <dbReference type="NCBI Taxonomy" id="3755"/>
    <lineage>
        <taxon>Eukaryota</taxon>
        <taxon>Viridiplantae</taxon>
        <taxon>Streptophyta</taxon>
        <taxon>Embryophyta</taxon>
        <taxon>Tracheophyta</taxon>
        <taxon>Spermatophyta</taxon>
        <taxon>Magnoliopsida</taxon>
        <taxon>eudicotyledons</taxon>
        <taxon>Gunneridae</taxon>
        <taxon>Pentapetalae</taxon>
        <taxon>rosids</taxon>
        <taxon>fabids</taxon>
        <taxon>Rosales</taxon>
        <taxon>Rosaceae</taxon>
        <taxon>Amygdaloideae</taxon>
        <taxon>Amygdaleae</taxon>
        <taxon>Prunus</taxon>
    </lineage>
</organism>